<dbReference type="Pfam" id="PF17936">
    <property type="entry name" value="Big_6"/>
    <property type="match status" value="1"/>
</dbReference>
<organism evidence="3">
    <name type="scientific">Caulobacter sp. 73W</name>
    <dbReference type="NCBI Taxonomy" id="3161137"/>
    <lineage>
        <taxon>Bacteria</taxon>
        <taxon>Pseudomonadati</taxon>
        <taxon>Pseudomonadota</taxon>
        <taxon>Alphaproteobacteria</taxon>
        <taxon>Caulobacterales</taxon>
        <taxon>Caulobacteraceae</taxon>
        <taxon>Caulobacter</taxon>
    </lineage>
</organism>
<evidence type="ECO:0000256" key="1">
    <source>
        <dbReference type="SAM" id="MobiDB-lite"/>
    </source>
</evidence>
<dbReference type="AlphaFoldDB" id="A0AB39KYV7"/>
<dbReference type="Pfam" id="PF19198">
    <property type="entry name" value="RsaA_NTD"/>
    <property type="match status" value="1"/>
</dbReference>
<protein>
    <submittedName>
        <fullName evidence="3">Ig-like domain-containing protein</fullName>
    </submittedName>
</protein>
<feature type="compositionally biased region" description="Pro residues" evidence="1">
    <location>
        <begin position="619"/>
        <end position="642"/>
    </location>
</feature>
<dbReference type="Gene3D" id="2.60.40.10">
    <property type="entry name" value="Immunoglobulins"/>
    <property type="match status" value="3"/>
</dbReference>
<dbReference type="RefSeq" id="WP_369062203.1">
    <property type="nucleotide sequence ID" value="NZ_CP158375.1"/>
</dbReference>
<feature type="region of interest" description="Disordered" evidence="1">
    <location>
        <begin position="608"/>
        <end position="649"/>
    </location>
</feature>
<dbReference type="InterPro" id="IPR028059">
    <property type="entry name" value="SWM_rpt"/>
</dbReference>
<dbReference type="InterPro" id="IPR041498">
    <property type="entry name" value="Big_6"/>
</dbReference>
<dbReference type="InterPro" id="IPR013783">
    <property type="entry name" value="Ig-like_fold"/>
</dbReference>
<name>A0AB39KYV7_9CAUL</name>
<sequence length="882" mass="89843">MTITFTVGDDNHLAGPERQEPITIRGEGATPGSTLQVTFGSGPSAVTIEIEVSQDPEWGGFFEGYIDPQTHAVIYEMFEAAVAVSVFDGTQSASILVTVPGEGAVLSEPTISTSTGVDLVRAGQTIIFEVQSDKEVAVFGAPHLDLGDGRKALFDAEASTTTTLRFVYTVQAADHGEDLSVLGLNLGMGGIRTDDGAAATASWNTVSVGVEIDTLAPGTPSVDLMAGDNRINLEEAQDGVTIEGLAEPQATVQITLGGQTRSVTADADGAYSLTLSPQDISSLAQGGQFVTFKAVDAAGNVGQAATRSILVDTIAPSAPVVDTIAQDGVINAQEAEALVVEGSAEAGSSVFMRLGATTFQAVVSDGAFSFPISANDVAGMGEGAETLTFWAVDEAGNVGQSVSRTIAIDTLGPSKPTVLAIAGDDVIDEDETGVVVTGTTEAGSAVTLTFSGVTRTAQVSGSSWSYALTAADLAAMGEGPETISVVARDAAGNTSQAADRTFTVAAAAQAVAPSLVSAVIDGAKLTLGYDRDLDVASQLDAEAFTVDIAGGHATVASVGFDGARKIVLTLSQAARSAQTVSLAYADPDPTADDDDVVQSTDGADAASFTGQSVRNLTAAPPPPPPPPADDPADPAPPPPQPGQQPGIVDLGGVAIGADLESDKALAESVTLPDGRVVANPLHATALAAKAIAAKVEAGLMTKAQAHEALIELSMPTTGVAHDAYRFFTGSAPSAEGLAWLINSAANPNDLTDPYYAMFSAENRYINFAVNLGVHGDGATAFAAAYGHLSFEAAVAKAYETIIGKDEARAASIDLELAFDYIEGQQAYFQALGGGDLGAKAAMIGYIISAGAKAQVGQYYEAAHDFIERQIELAGVAYPAEGA</sequence>
<gene>
    <name evidence="3" type="ORF">ABOZ73_08095</name>
</gene>
<feature type="domain" description="Bacterial Ig" evidence="2">
    <location>
        <begin position="236"/>
        <end position="306"/>
    </location>
</feature>
<accession>A0AB39KYV7</accession>
<evidence type="ECO:0000313" key="3">
    <source>
        <dbReference type="EMBL" id="XDO98361.1"/>
    </source>
</evidence>
<dbReference type="EMBL" id="CP158375">
    <property type="protein sequence ID" value="XDO98361.1"/>
    <property type="molecule type" value="Genomic_DNA"/>
</dbReference>
<reference evidence="3" key="1">
    <citation type="submission" date="2024-06" db="EMBL/GenBank/DDBJ databases">
        <title>Caulobacter inopinatus, sp. nov.</title>
        <authorList>
            <person name="Donachie S.P."/>
        </authorList>
    </citation>
    <scope>NUCLEOTIDE SEQUENCE</scope>
    <source>
        <strain evidence="3">73W</strain>
    </source>
</reference>
<evidence type="ECO:0000259" key="2">
    <source>
        <dbReference type="Pfam" id="PF17936"/>
    </source>
</evidence>
<proteinExistence type="predicted"/>
<dbReference type="Pfam" id="PF13753">
    <property type="entry name" value="SWM_repeat"/>
    <property type="match status" value="1"/>
</dbReference>
<dbReference type="NCBIfam" id="NF033510">
    <property type="entry name" value="Ca_tandemer"/>
    <property type="match status" value="3"/>
</dbReference>